<evidence type="ECO:0000313" key="1">
    <source>
        <dbReference type="EMBL" id="DAD80130.1"/>
    </source>
</evidence>
<accession>A0A8S5MD04</accession>
<organism evidence="1">
    <name type="scientific">Podoviridae sp. ct7Kl21</name>
    <dbReference type="NCBI Taxonomy" id="2826541"/>
    <lineage>
        <taxon>Viruses</taxon>
        <taxon>Duplodnaviria</taxon>
        <taxon>Heunggongvirae</taxon>
        <taxon>Uroviricota</taxon>
        <taxon>Caudoviricetes</taxon>
    </lineage>
</organism>
<reference evidence="1" key="1">
    <citation type="journal article" date="2021" name="Proc. Natl. Acad. Sci. U.S.A.">
        <title>A Catalog of Tens of Thousands of Viruses from Human Metagenomes Reveals Hidden Associations with Chronic Diseases.</title>
        <authorList>
            <person name="Tisza M.J."/>
            <person name="Buck C.B."/>
        </authorList>
    </citation>
    <scope>NUCLEOTIDE SEQUENCE</scope>
    <source>
        <strain evidence="1">Ct7Kl21</strain>
    </source>
</reference>
<dbReference type="InterPro" id="IPR032427">
    <property type="entry name" value="P22_portal"/>
</dbReference>
<sequence>MSRKKKNTTVSVKLTRWQKRLADSNAAYSAEVQKMDERERIYNGENTLRPLVPGDTKKNGQPKKTSHVRNIVFENIESQVSSSIPSPKVTPRRKKDEHLAAVIEHFLRNELDRLPFETMNDMAERTVPIQGGVGFLVEWDNSKRTHNTVGEVEVSVIHPKQFAPQPGVYTGIKDMDWFIIKIPTTKEAVRRRYGIDVSDEGEQEPQVRGTGNEDTADDALTQYVGFETNEKGGINRYSWVNDIELEDLENYQARRQPTCAKCGRVRPLPGQILFNNVEDTLGNLLPDPARGFSGGLIPQEMADRELAGRLMAAQMAQGVMEGTGGALEDIPVEPEETQEPKRYDGGPCPWCGSEEFTTKEQEFEQVMLPIRTAGGVTVEGATPGLDENGRPAMKPTMIPFYKPDVYPIILQRSVSVYGKLLGNSDVDQIRDQQNTVNRIEQKIIDRLVKAGTRITLPDKANLRTDPEDGERWYLGNAADKAMIGLYDFKGDLQYELLYLANVYEEARQILGITDSFQGRQDSTATSGKAKEFSAAQAAGRLESKRTMKNAAYAEMFELMFKFWLAYSDEPRPVSYQNYKGETEYEEFNRYDFLEQDEDGQWYWNDQFLFSCDTSAPLASNREAMWQETRMNLQTGAFGDPSSTETLILFWSKMEELHYPGAGTTKQYLEDKLERERQQAMVAQQMQMQQMAVQAAQQQAAAGGGQLPQGLEQAVDEKARQDALAAVQGGGTTGSGM</sequence>
<dbReference type="Pfam" id="PF16510">
    <property type="entry name" value="P22_portal"/>
    <property type="match status" value="1"/>
</dbReference>
<proteinExistence type="predicted"/>
<dbReference type="EMBL" id="BK014880">
    <property type="protein sequence ID" value="DAD80130.1"/>
    <property type="molecule type" value="Genomic_DNA"/>
</dbReference>
<name>A0A8S5MD04_9CAUD</name>
<protein>
    <submittedName>
        <fullName evidence="1">Portal protein</fullName>
    </submittedName>
</protein>